<name>A0A1D7V146_9LEPT</name>
<keyword evidence="3" id="KW-1185">Reference proteome</keyword>
<evidence type="ECO:0000313" key="3">
    <source>
        <dbReference type="Proteomes" id="UP000094197"/>
    </source>
</evidence>
<sequence>MGIRKIIVLNHGTSGDSTSVRDEKGREKENCVSSYFWGEFSGVLGIALGIRGRNYGVFQNEADLFSRPRTRNLQKTPLRSRNSFFSRGFSKNTGGSAAKVGTPAA</sequence>
<evidence type="ECO:0000256" key="1">
    <source>
        <dbReference type="SAM" id="MobiDB-lite"/>
    </source>
</evidence>
<proteinExistence type="predicted"/>
<gene>
    <name evidence="2" type="ORF">A0128_17915</name>
</gene>
<feature type="region of interest" description="Disordered" evidence="1">
    <location>
        <begin position="83"/>
        <end position="105"/>
    </location>
</feature>
<dbReference type="AlphaFoldDB" id="A0A1D7V146"/>
<accession>A0A1D7V146</accession>
<evidence type="ECO:0000313" key="2">
    <source>
        <dbReference type="EMBL" id="AOP35552.1"/>
    </source>
</evidence>
<dbReference type="Proteomes" id="UP000094197">
    <property type="component" value="Chromosome 1"/>
</dbReference>
<organism evidence="2 3">
    <name type="scientific">Leptospira tipperaryensis</name>
    <dbReference type="NCBI Taxonomy" id="2564040"/>
    <lineage>
        <taxon>Bacteria</taxon>
        <taxon>Pseudomonadati</taxon>
        <taxon>Spirochaetota</taxon>
        <taxon>Spirochaetia</taxon>
        <taxon>Leptospirales</taxon>
        <taxon>Leptospiraceae</taxon>
        <taxon>Leptospira</taxon>
    </lineage>
</organism>
<protein>
    <submittedName>
        <fullName evidence="2">Uncharacterized protein</fullName>
    </submittedName>
</protein>
<dbReference type="KEGG" id="laj:A0128_17915"/>
<dbReference type="EMBL" id="CP015217">
    <property type="protein sequence ID" value="AOP35552.1"/>
    <property type="molecule type" value="Genomic_DNA"/>
</dbReference>
<reference evidence="2 3" key="1">
    <citation type="submission" date="2016-04" db="EMBL/GenBank/DDBJ databases">
        <title>Complete genome seqeunce of Leptospira alstonii serovar Room22.</title>
        <authorList>
            <person name="Nally J.E."/>
            <person name="Bayles D.O."/>
            <person name="Hurley D."/>
            <person name="Fanning S."/>
            <person name="McMahon B.J."/>
            <person name="Arent Z."/>
        </authorList>
    </citation>
    <scope>NUCLEOTIDE SEQUENCE [LARGE SCALE GENOMIC DNA]</scope>
    <source>
        <strain evidence="2 3">GWTS #1</strain>
    </source>
</reference>